<protein>
    <submittedName>
        <fullName evidence="1">Uncharacterized protein</fullName>
    </submittedName>
</protein>
<dbReference type="AlphaFoldDB" id="A0A6G0TBU5"/>
<name>A0A6G0TBU5_APHGL</name>
<proteinExistence type="predicted"/>
<accession>A0A6G0TBU5</accession>
<keyword evidence="2" id="KW-1185">Reference proteome</keyword>
<evidence type="ECO:0000313" key="1">
    <source>
        <dbReference type="EMBL" id="KAE9529701.1"/>
    </source>
</evidence>
<gene>
    <name evidence="1" type="ORF">AGLY_011797</name>
</gene>
<dbReference type="EMBL" id="VYZN01000044">
    <property type="protein sequence ID" value="KAE9529701.1"/>
    <property type="molecule type" value="Genomic_DNA"/>
</dbReference>
<reference evidence="1 2" key="1">
    <citation type="submission" date="2019-08" db="EMBL/GenBank/DDBJ databases">
        <title>The genome of the soybean aphid Biotype 1, its phylome, world population structure and adaptation to the North American continent.</title>
        <authorList>
            <person name="Giordano R."/>
            <person name="Donthu R.K."/>
            <person name="Hernandez A.G."/>
            <person name="Wright C.L."/>
            <person name="Zimin A.V."/>
        </authorList>
    </citation>
    <scope>NUCLEOTIDE SEQUENCE [LARGE SCALE GENOMIC DNA]</scope>
    <source>
        <tissue evidence="1">Whole aphids</tissue>
    </source>
</reference>
<dbReference type="Proteomes" id="UP000475862">
    <property type="component" value="Unassembled WGS sequence"/>
</dbReference>
<sequence length="215" mass="23667">MSINVCDHVTGCFSACKTRGLAKTAMYFKTLSIFPKSKDIFGAVRSGSSESSIPSTDTAVIFNLIIRFIAVDMFCKIPLSKEKAPLKKKSLNIEYTGKYTSTLNQFIDGCSTFLSISSVTIFISDAFPCNSNACLLPFAPAANKILPILQACPMHQVDTSGLIYIIVPAVTLPPGLNKNYKFIVHIVYINTYHILNKNILPINIHIDCGFLIFKL</sequence>
<comment type="caution">
    <text evidence="1">The sequence shown here is derived from an EMBL/GenBank/DDBJ whole genome shotgun (WGS) entry which is preliminary data.</text>
</comment>
<organism evidence="1 2">
    <name type="scientific">Aphis glycines</name>
    <name type="common">Soybean aphid</name>
    <dbReference type="NCBI Taxonomy" id="307491"/>
    <lineage>
        <taxon>Eukaryota</taxon>
        <taxon>Metazoa</taxon>
        <taxon>Ecdysozoa</taxon>
        <taxon>Arthropoda</taxon>
        <taxon>Hexapoda</taxon>
        <taxon>Insecta</taxon>
        <taxon>Pterygota</taxon>
        <taxon>Neoptera</taxon>
        <taxon>Paraneoptera</taxon>
        <taxon>Hemiptera</taxon>
        <taxon>Sternorrhyncha</taxon>
        <taxon>Aphidomorpha</taxon>
        <taxon>Aphidoidea</taxon>
        <taxon>Aphididae</taxon>
        <taxon>Aphidini</taxon>
        <taxon>Aphis</taxon>
        <taxon>Aphis</taxon>
    </lineage>
</organism>
<evidence type="ECO:0000313" key="2">
    <source>
        <dbReference type="Proteomes" id="UP000475862"/>
    </source>
</evidence>